<dbReference type="InterPro" id="IPR036866">
    <property type="entry name" value="RibonucZ/Hydroxyglut_hydro"/>
</dbReference>
<evidence type="ECO:0000259" key="1">
    <source>
        <dbReference type="Pfam" id="PF00753"/>
    </source>
</evidence>
<gene>
    <name evidence="2" type="ORF">DW663_08065</name>
</gene>
<feature type="domain" description="Metallo-beta-lactamase" evidence="1">
    <location>
        <begin position="21"/>
        <end position="84"/>
    </location>
</feature>
<dbReference type="PANTHER" id="PTHR13754:SF13">
    <property type="entry name" value="METALLO-BETA-LACTAMASE SUPERFAMILY PROTEIN (AFU_ORTHOLOGUE AFUA_3G07630)"/>
    <property type="match status" value="1"/>
</dbReference>
<dbReference type="CDD" id="cd07713">
    <property type="entry name" value="DHPS-like_MBL-fold"/>
    <property type="match status" value="1"/>
</dbReference>
<dbReference type="Pfam" id="PF00753">
    <property type="entry name" value="Lactamase_B"/>
    <property type="match status" value="1"/>
</dbReference>
<reference evidence="2 3" key="1">
    <citation type="submission" date="2018-08" db="EMBL/GenBank/DDBJ databases">
        <title>A genome reference for cultivated species of the human gut microbiota.</title>
        <authorList>
            <person name="Zou Y."/>
            <person name="Xue W."/>
            <person name="Luo G."/>
        </authorList>
    </citation>
    <scope>NUCLEOTIDE SEQUENCE [LARGE SCALE GENOMIC DNA]</scope>
    <source>
        <strain evidence="2 3">AM25-1</strain>
    </source>
</reference>
<dbReference type="EMBL" id="QRHL01000013">
    <property type="protein sequence ID" value="RHF71655.1"/>
    <property type="molecule type" value="Genomic_DNA"/>
</dbReference>
<comment type="caution">
    <text evidence="2">The sequence shown here is derived from an EMBL/GenBank/DDBJ whole genome shotgun (WGS) entry which is preliminary data.</text>
</comment>
<dbReference type="GO" id="GO:0016740">
    <property type="term" value="F:transferase activity"/>
    <property type="evidence" value="ECO:0007669"/>
    <property type="project" value="TreeGrafter"/>
</dbReference>
<accession>A0A414PSV9</accession>
<protein>
    <submittedName>
        <fullName evidence="2">MBL fold metallo-hydrolase</fullName>
    </submittedName>
</protein>
<organism evidence="2 3">
    <name type="scientific">Fusobacterium mortiferum</name>
    <dbReference type="NCBI Taxonomy" id="850"/>
    <lineage>
        <taxon>Bacteria</taxon>
        <taxon>Fusobacteriati</taxon>
        <taxon>Fusobacteriota</taxon>
        <taxon>Fusobacteriia</taxon>
        <taxon>Fusobacteriales</taxon>
        <taxon>Fusobacteriaceae</taxon>
        <taxon>Fusobacterium</taxon>
    </lineage>
</organism>
<dbReference type="InterPro" id="IPR001279">
    <property type="entry name" value="Metallo-B-lactamas"/>
</dbReference>
<dbReference type="GeneID" id="62762393"/>
<dbReference type="PANTHER" id="PTHR13754">
    <property type="entry name" value="METALLO-BETA-LACTAMASE SUPERFAMILY PROTEIN"/>
    <property type="match status" value="1"/>
</dbReference>
<proteinExistence type="predicted"/>
<dbReference type="Gene3D" id="3.60.15.10">
    <property type="entry name" value="Ribonuclease Z/Hydroxyacylglutathione hydrolase-like"/>
    <property type="match status" value="1"/>
</dbReference>
<dbReference type="Proteomes" id="UP000284676">
    <property type="component" value="Unassembled WGS sequence"/>
</dbReference>
<evidence type="ECO:0000313" key="3">
    <source>
        <dbReference type="Proteomes" id="UP000284676"/>
    </source>
</evidence>
<evidence type="ECO:0000313" key="2">
    <source>
        <dbReference type="EMBL" id="RHF71655.1"/>
    </source>
</evidence>
<dbReference type="GO" id="GO:0016787">
    <property type="term" value="F:hydrolase activity"/>
    <property type="evidence" value="ECO:0007669"/>
    <property type="project" value="UniProtKB-KW"/>
</dbReference>
<sequence length="274" mass="31560">MKIIILIENDLSCDPNLVNEFGFSVFIQDEDTSLIFDTGQSGIFIKNIEKLKLDTKNIHTIVLSHNHYDHVGGLKNYIEKFGNNFTLYLNKNFFDKRFSFSELYSRILGANFFQDYILDKKINLSFINEHIHILSKNITAFTNFERLNDFEEINLSYYKKKNSTFILDSMSDEIVLGLDTKLGFFILCGCSHIGIVNIIKNIKKWTNKKIVGIIGGLHLSKSNSERILKTINYLKKEDIKYLALSHCTGKNIIKIFKDSGFNILPTNTGNVLEF</sequence>
<name>A0A414PSV9_FUSMR</name>
<dbReference type="RefSeq" id="WP_005886223.1">
    <property type="nucleotide sequence ID" value="NZ_CABMMQ010000006.1"/>
</dbReference>
<dbReference type="SUPFAM" id="SSF56281">
    <property type="entry name" value="Metallo-hydrolase/oxidoreductase"/>
    <property type="match status" value="1"/>
</dbReference>
<dbReference type="InterPro" id="IPR041712">
    <property type="entry name" value="DHPS-like_MBL-fold"/>
</dbReference>
<keyword evidence="2" id="KW-0378">Hydrolase</keyword>
<dbReference type="InterPro" id="IPR052926">
    <property type="entry name" value="Metallo-beta-lactamase_dom"/>
</dbReference>
<dbReference type="AlphaFoldDB" id="A0A414PSV9"/>